<evidence type="ECO:0000313" key="3">
    <source>
        <dbReference type="Proteomes" id="UP001296706"/>
    </source>
</evidence>
<evidence type="ECO:0000313" key="2">
    <source>
        <dbReference type="EMBL" id="NMH81251.1"/>
    </source>
</evidence>
<accession>A0ABX1RPX3</accession>
<protein>
    <submittedName>
        <fullName evidence="2">Uncharacterized protein</fullName>
    </submittedName>
</protein>
<dbReference type="EMBL" id="JAAXKY010000137">
    <property type="protein sequence ID" value="NMH81251.1"/>
    <property type="molecule type" value="Genomic_DNA"/>
</dbReference>
<dbReference type="RefSeq" id="WP_169399288.1">
    <property type="nucleotide sequence ID" value="NZ_BAAAJH010000009.1"/>
</dbReference>
<evidence type="ECO:0000256" key="1">
    <source>
        <dbReference type="SAM" id="MobiDB-lite"/>
    </source>
</evidence>
<name>A0ABX1RPX3_9PSEU</name>
<dbReference type="Proteomes" id="UP001296706">
    <property type="component" value="Unassembled WGS sequence"/>
</dbReference>
<gene>
    <name evidence="2" type="ORF">HF577_29670</name>
</gene>
<feature type="compositionally biased region" description="Basic and acidic residues" evidence="1">
    <location>
        <begin position="1"/>
        <end position="24"/>
    </location>
</feature>
<organism evidence="2 3">
    <name type="scientific">Pseudonocardia xinjiangensis</name>
    <dbReference type="NCBI Taxonomy" id="75289"/>
    <lineage>
        <taxon>Bacteria</taxon>
        <taxon>Bacillati</taxon>
        <taxon>Actinomycetota</taxon>
        <taxon>Actinomycetes</taxon>
        <taxon>Pseudonocardiales</taxon>
        <taxon>Pseudonocardiaceae</taxon>
        <taxon>Pseudonocardia</taxon>
    </lineage>
</organism>
<feature type="compositionally biased region" description="Acidic residues" evidence="1">
    <location>
        <begin position="26"/>
        <end position="53"/>
    </location>
</feature>
<proteinExistence type="predicted"/>
<reference evidence="2 3" key="1">
    <citation type="submission" date="2020-04" db="EMBL/GenBank/DDBJ databases">
        <authorList>
            <person name="Klaysubun C."/>
            <person name="Duangmal K."/>
            <person name="Lipun K."/>
        </authorList>
    </citation>
    <scope>NUCLEOTIDE SEQUENCE [LARGE SCALE GENOMIC DNA]</scope>
    <source>
        <strain evidence="2 3">JCM 11839</strain>
    </source>
</reference>
<sequence>MTSHQQPEHEPAEAARPTLDRGDSPDTLDPDALEAGDDDGPEEDPPPSEPEPE</sequence>
<feature type="region of interest" description="Disordered" evidence="1">
    <location>
        <begin position="1"/>
        <end position="53"/>
    </location>
</feature>
<keyword evidence="3" id="KW-1185">Reference proteome</keyword>
<comment type="caution">
    <text evidence="2">The sequence shown here is derived from an EMBL/GenBank/DDBJ whole genome shotgun (WGS) entry which is preliminary data.</text>
</comment>